<sequence>MPEEIVNRVAQSKLITIDLEDYYPQGPRVVLDIKDWLHEGFILREKEFRAHIEEHEWEQYKGTYVALTCSTDAIVPGWAFMLVNTKLQPYAKKVVQGTLENLETSLYQSIIGNLDISGFKDKPVIIKGCSNKPVPANAYLFLTHKLQSVVKSIMYGEACSSVPLFKRKNL</sequence>
<dbReference type="KEGG" id="cagg:HYG79_08380"/>
<reference evidence="1 2" key="1">
    <citation type="journal article" date="2006" name="Int. J. Syst. Evol. Microbiol.">
        <title>Costertonia aggregata gen. nov., sp. nov., a mesophilic marine bacterium of the family Flavobacteriaceae, isolated from a mature biofilm.</title>
        <authorList>
            <person name="Kwon K.K."/>
            <person name="Lee Y.K."/>
            <person name="Lee H.K."/>
        </authorList>
    </citation>
    <scope>NUCLEOTIDE SEQUENCE [LARGE SCALE GENOMIC DNA]</scope>
    <source>
        <strain evidence="1 2">KCCM 42265</strain>
    </source>
</reference>
<keyword evidence="2" id="KW-1185">Reference proteome</keyword>
<dbReference type="InterPro" id="IPR018914">
    <property type="entry name" value="DUF2480"/>
</dbReference>
<proteinExistence type="predicted"/>
<evidence type="ECO:0000313" key="1">
    <source>
        <dbReference type="EMBL" id="QLG45361.1"/>
    </source>
</evidence>
<evidence type="ECO:0000313" key="2">
    <source>
        <dbReference type="Proteomes" id="UP000509302"/>
    </source>
</evidence>
<organism evidence="1 2">
    <name type="scientific">Costertonia aggregata</name>
    <dbReference type="NCBI Taxonomy" id="343403"/>
    <lineage>
        <taxon>Bacteria</taxon>
        <taxon>Pseudomonadati</taxon>
        <taxon>Bacteroidota</taxon>
        <taxon>Flavobacteriia</taxon>
        <taxon>Flavobacteriales</taxon>
        <taxon>Flavobacteriaceae</taxon>
        <taxon>Costertonia</taxon>
    </lineage>
</organism>
<dbReference type="AlphaFoldDB" id="A0A7H9APG9"/>
<gene>
    <name evidence="1" type="ORF">HYG79_08380</name>
</gene>
<dbReference type="Pfam" id="PF10652">
    <property type="entry name" value="DUF2480"/>
    <property type="match status" value="1"/>
</dbReference>
<dbReference type="Proteomes" id="UP000509302">
    <property type="component" value="Chromosome"/>
</dbReference>
<dbReference type="RefSeq" id="WP_179241650.1">
    <property type="nucleotide sequence ID" value="NZ_CP058595.1"/>
</dbReference>
<protein>
    <submittedName>
        <fullName evidence="1">DUF2480 family protein</fullName>
    </submittedName>
</protein>
<dbReference type="EMBL" id="CP058595">
    <property type="protein sequence ID" value="QLG45361.1"/>
    <property type="molecule type" value="Genomic_DNA"/>
</dbReference>
<accession>A0A7H9APG9</accession>
<name>A0A7H9APG9_9FLAO</name>